<dbReference type="Gene3D" id="3.40.50.300">
    <property type="entry name" value="P-loop containing nucleotide triphosphate hydrolases"/>
    <property type="match status" value="1"/>
</dbReference>
<evidence type="ECO:0000256" key="5">
    <source>
        <dbReference type="ARBA" id="ARBA00022970"/>
    </source>
</evidence>
<dbReference type="PANTHER" id="PTHR43820:SF4">
    <property type="entry name" value="HIGH-AFFINITY BRANCHED-CHAIN AMINO ACID TRANSPORT ATP-BINDING PROTEIN LIVF"/>
    <property type="match status" value="1"/>
</dbReference>
<name>A0A3S5YB04_RHOH1</name>
<keyword evidence="3" id="KW-0547">Nucleotide-binding</keyword>
<evidence type="ECO:0000256" key="1">
    <source>
        <dbReference type="ARBA" id="ARBA00005417"/>
    </source>
</evidence>
<dbReference type="CDD" id="cd03224">
    <property type="entry name" value="ABC_TM1139_LivF_branched"/>
    <property type="match status" value="1"/>
</dbReference>
<dbReference type="Proteomes" id="UP001154400">
    <property type="component" value="Chromosome"/>
</dbReference>
<protein>
    <submittedName>
        <fullName evidence="7">Branched-chain amino acid ABC transporter ATPase subunit</fullName>
    </submittedName>
</protein>
<evidence type="ECO:0000256" key="4">
    <source>
        <dbReference type="ARBA" id="ARBA00022840"/>
    </source>
</evidence>
<sequence>MMSTVTTNAAQVSGGRHEAPTPLLELDGVRAGYGPIEVLHGVDLAVAPGTVMALLGPNGGGKTSTLKICSGILPITQGELRMAGRCVNGAEASDLAKLGVCSIPEGRGIFANLTVRENLWIATGTGSDLAKLEEIAYNRFPILGKRKNQLAGSMSGGEQQMLALSRALGTDPTVLLLDELSMGLAPRIVSQMYDIVGQLVDEGLTILVAEQFARAVLPIADRAALMLHGRVVRVGAPDEIENELSNSYLGG</sequence>
<gene>
    <name evidence="7" type="ordered locus">REQ_37120</name>
</gene>
<proteinExistence type="inferred from homology"/>
<dbReference type="Pfam" id="PF00005">
    <property type="entry name" value="ABC_tran"/>
    <property type="match status" value="1"/>
</dbReference>
<dbReference type="PANTHER" id="PTHR43820">
    <property type="entry name" value="HIGH-AFFINITY BRANCHED-CHAIN AMINO ACID TRANSPORT ATP-BINDING PROTEIN LIVF"/>
    <property type="match status" value="1"/>
</dbReference>
<feature type="domain" description="ABC transporter" evidence="6">
    <location>
        <begin position="24"/>
        <end position="249"/>
    </location>
</feature>
<dbReference type="InterPro" id="IPR017871">
    <property type="entry name" value="ABC_transporter-like_CS"/>
</dbReference>
<evidence type="ECO:0000313" key="8">
    <source>
        <dbReference type="Proteomes" id="UP000006892"/>
    </source>
</evidence>
<dbReference type="InterPro" id="IPR003593">
    <property type="entry name" value="AAA+_ATPase"/>
</dbReference>
<dbReference type="GO" id="GO:0015658">
    <property type="term" value="F:branched-chain amino acid transmembrane transporter activity"/>
    <property type="evidence" value="ECO:0007669"/>
    <property type="project" value="TreeGrafter"/>
</dbReference>
<dbReference type="InterPro" id="IPR052156">
    <property type="entry name" value="BCAA_Transport_ATP-bd_LivF"/>
</dbReference>
<evidence type="ECO:0000313" key="7">
    <source>
        <dbReference type="EMBL" id="CBH49699.1"/>
    </source>
</evidence>
<dbReference type="InterPro" id="IPR027417">
    <property type="entry name" value="P-loop_NTPase"/>
</dbReference>
<dbReference type="AlphaFoldDB" id="A0A3S5YB04"/>
<evidence type="ECO:0000256" key="2">
    <source>
        <dbReference type="ARBA" id="ARBA00022448"/>
    </source>
</evidence>
<dbReference type="InterPro" id="IPR003439">
    <property type="entry name" value="ABC_transporter-like_ATP-bd"/>
</dbReference>
<accession>A0A3S5YB04</accession>
<dbReference type="SMART" id="SM00382">
    <property type="entry name" value="AAA"/>
    <property type="match status" value="1"/>
</dbReference>
<dbReference type="EMBL" id="FN563149">
    <property type="protein sequence ID" value="CBH49699.1"/>
    <property type="molecule type" value="Genomic_DNA"/>
</dbReference>
<keyword evidence="2" id="KW-0813">Transport</keyword>
<dbReference type="KEGG" id="req:REQ_37120"/>
<dbReference type="GO" id="GO:0005524">
    <property type="term" value="F:ATP binding"/>
    <property type="evidence" value="ECO:0007669"/>
    <property type="project" value="UniProtKB-KW"/>
</dbReference>
<dbReference type="GO" id="GO:0016887">
    <property type="term" value="F:ATP hydrolysis activity"/>
    <property type="evidence" value="ECO:0007669"/>
    <property type="project" value="InterPro"/>
</dbReference>
<organism evidence="7">
    <name type="scientific">Rhodococcus hoagii (strain 103S)</name>
    <name type="common">Rhodococcus equi</name>
    <dbReference type="NCBI Taxonomy" id="685727"/>
    <lineage>
        <taxon>Bacteria</taxon>
        <taxon>Bacillati</taxon>
        <taxon>Actinomycetota</taxon>
        <taxon>Actinomycetes</taxon>
        <taxon>Mycobacteriales</taxon>
        <taxon>Nocardiaceae</taxon>
        <taxon>Prescottella</taxon>
    </lineage>
</organism>
<dbReference type="GO" id="GO:0015807">
    <property type="term" value="P:L-amino acid transport"/>
    <property type="evidence" value="ECO:0007669"/>
    <property type="project" value="TreeGrafter"/>
</dbReference>
<keyword evidence="5" id="KW-0029">Amino-acid transport</keyword>
<evidence type="ECO:0000256" key="3">
    <source>
        <dbReference type="ARBA" id="ARBA00022741"/>
    </source>
</evidence>
<evidence type="ECO:0000259" key="6">
    <source>
        <dbReference type="PROSITE" id="PS50893"/>
    </source>
</evidence>
<dbReference type="SUPFAM" id="SSF52540">
    <property type="entry name" value="P-loop containing nucleoside triphosphate hydrolases"/>
    <property type="match status" value="1"/>
</dbReference>
<dbReference type="PROSITE" id="PS00211">
    <property type="entry name" value="ABC_TRANSPORTER_1"/>
    <property type="match status" value="1"/>
</dbReference>
<keyword evidence="4" id="KW-0067">ATP-binding</keyword>
<reference evidence="7" key="1">
    <citation type="journal article" date="2010" name="PLoS Genet.">
        <title>The genome of a pathogenic rhodococcus: cooptive virulence underpinned by key gene acquisitions.</title>
        <authorList>
            <person name="Letek M."/>
            <person name="Gonzalez P."/>
            <person name="Macarthur I."/>
            <person name="Rodriguez H."/>
            <person name="Freeman T.C."/>
            <person name="Valero-Rello A."/>
            <person name="Blanco M."/>
            <person name="Buckley T."/>
            <person name="Cherevach I."/>
            <person name="Fahey R."/>
            <person name="Hapeshi A."/>
            <person name="Holdstock J."/>
            <person name="Leadon D."/>
            <person name="Navas J."/>
            <person name="Ocampo A."/>
            <person name="Quail M.A."/>
            <person name="Sanders M."/>
            <person name="Scortti M.M."/>
            <person name="Prescott J.F."/>
            <person name="Fogarty U."/>
            <person name="Meijer W.G."/>
            <person name="Parkhill J."/>
            <person name="Bentley S.D."/>
            <person name="Vazquez-Boland J.A."/>
        </authorList>
    </citation>
    <scope>NUCLEOTIDE SEQUENCE [LARGE SCALE GENOMIC DNA]</scope>
    <source>
        <strain evidence="7 8">103S</strain>
    </source>
</reference>
<comment type="similarity">
    <text evidence="1">Belongs to the ABC transporter superfamily.</text>
</comment>
<dbReference type="PROSITE" id="PS50893">
    <property type="entry name" value="ABC_TRANSPORTER_2"/>
    <property type="match status" value="1"/>
</dbReference>